<accession>A0A4Q7IK80</accession>
<proteinExistence type="predicted"/>
<dbReference type="EMBL" id="PPSX01000066">
    <property type="protein sequence ID" value="RZQ52081.1"/>
    <property type="molecule type" value="Genomic_DNA"/>
</dbReference>
<dbReference type="Proteomes" id="UP000291338">
    <property type="component" value="Unassembled WGS sequence"/>
</dbReference>
<gene>
    <name evidence="1" type="ORF">C1E23_16220</name>
</gene>
<evidence type="ECO:0000313" key="2">
    <source>
        <dbReference type="Proteomes" id="UP000291338"/>
    </source>
</evidence>
<organism evidence="1 2">
    <name type="scientific">Pseudoalteromonas phenolica</name>
    <dbReference type="NCBI Taxonomy" id="161398"/>
    <lineage>
        <taxon>Bacteria</taxon>
        <taxon>Pseudomonadati</taxon>
        <taxon>Pseudomonadota</taxon>
        <taxon>Gammaproteobacteria</taxon>
        <taxon>Alteromonadales</taxon>
        <taxon>Pseudoalteromonadaceae</taxon>
        <taxon>Pseudoalteromonas</taxon>
    </lineage>
</organism>
<sequence>MNDGEFNPVYSVLNENLTDCWYSFMEIIEQFAYFTNTKFERLEHLPNMYRFDFVGSDEGVIEVVGRV</sequence>
<name>A0A4Q7IK80_9GAMM</name>
<dbReference type="AlphaFoldDB" id="A0A4Q7IK80"/>
<protein>
    <submittedName>
        <fullName evidence="1">Uncharacterized protein</fullName>
    </submittedName>
</protein>
<reference evidence="1 2" key="1">
    <citation type="submission" date="2018-01" db="EMBL/GenBank/DDBJ databases">
        <title>Co-occurrence of chitin degradation, pigmentation and bioactivity in marine Pseudoalteromonas.</title>
        <authorList>
            <person name="Paulsen S."/>
            <person name="Gram L."/>
            <person name="Machado H."/>
        </authorList>
    </citation>
    <scope>NUCLEOTIDE SEQUENCE [LARGE SCALE GENOMIC DNA]</scope>
    <source>
        <strain evidence="1 2">S3898</strain>
    </source>
</reference>
<comment type="caution">
    <text evidence="1">The sequence shown here is derived from an EMBL/GenBank/DDBJ whole genome shotgun (WGS) entry which is preliminary data.</text>
</comment>
<evidence type="ECO:0000313" key="1">
    <source>
        <dbReference type="EMBL" id="RZQ52081.1"/>
    </source>
</evidence>